<protein>
    <recommendedName>
        <fullName evidence="7">Large ribosomal subunit protein mL46</fullName>
    </recommendedName>
    <alternativeName>
        <fullName evidence="8">39S ribosomal protein L46, mitochondrial</fullName>
    </alternativeName>
</protein>
<dbReference type="PANTHER" id="PTHR13124">
    <property type="entry name" value="39S RIBOSOMAL PROTEIN L46, MITOCHONDRIAL PRECURSOR-RELATED"/>
    <property type="match status" value="1"/>
</dbReference>
<dbReference type="OrthoDB" id="194611at2759"/>
<evidence type="ECO:0000256" key="5">
    <source>
        <dbReference type="ARBA" id="ARBA00023128"/>
    </source>
</evidence>
<evidence type="ECO:0000313" key="10">
    <source>
        <dbReference type="Proteomes" id="UP000749559"/>
    </source>
</evidence>
<dbReference type="Gene3D" id="3.90.79.10">
    <property type="entry name" value="Nucleoside Triphosphate Pyrophosphohydrolase"/>
    <property type="match status" value="1"/>
</dbReference>
<dbReference type="EMBL" id="CAIIXF020000005">
    <property type="protein sequence ID" value="CAH1784856.1"/>
    <property type="molecule type" value="Genomic_DNA"/>
</dbReference>
<keyword evidence="6" id="KW-0687">Ribonucleoprotein</keyword>
<comment type="similarity">
    <text evidence="2">Belongs to the mitochondrion-specific ribosomal protein mL46 family.</text>
</comment>
<keyword evidence="10" id="KW-1185">Reference proteome</keyword>
<evidence type="ECO:0000256" key="1">
    <source>
        <dbReference type="ARBA" id="ARBA00004173"/>
    </source>
</evidence>
<comment type="subcellular location">
    <subcellularLocation>
        <location evidence="1">Mitochondrion</location>
    </subcellularLocation>
</comment>
<sequence length="279" mass="32214">MSAPILRKKFTKYLINCQYSAIKRESLKIIQRPCPLLYSTTATEKPKWQLVSAVCLERLPIVSAKLNEIEAKFANLQETLEYEYSSLSEFEVRHKKEQALAAKKAKEQEHGIETGETVVQTAQDIEDLWERELKEFDPATREDSNDVKSVERDLDKKLLLVVKQKLGNKEHWVLPQIPWTEGETMRQSAERCLGSSCGSEINARFIGNAPSGVYKYNLPKDLNQDHDGVKVFFFKAHHVTGDVKPGKDTISEHMWLSKDELKDYMHPDYHRTISRFIMD</sequence>
<comment type="caution">
    <text evidence="9">The sequence shown here is derived from an EMBL/GenBank/DDBJ whole genome shotgun (WGS) entry which is preliminary data.</text>
</comment>
<dbReference type="GO" id="GO:0005762">
    <property type="term" value="C:mitochondrial large ribosomal subunit"/>
    <property type="evidence" value="ECO:0007669"/>
    <property type="project" value="TreeGrafter"/>
</dbReference>
<dbReference type="Pfam" id="PF11788">
    <property type="entry name" value="MRP-L46"/>
    <property type="match status" value="1"/>
</dbReference>
<keyword evidence="3" id="KW-0809">Transit peptide</keyword>
<gene>
    <name evidence="9" type="ORF">OFUS_LOCUS10984</name>
</gene>
<organism evidence="9 10">
    <name type="scientific">Owenia fusiformis</name>
    <name type="common">Polychaete worm</name>
    <dbReference type="NCBI Taxonomy" id="6347"/>
    <lineage>
        <taxon>Eukaryota</taxon>
        <taxon>Metazoa</taxon>
        <taxon>Spiralia</taxon>
        <taxon>Lophotrochozoa</taxon>
        <taxon>Annelida</taxon>
        <taxon>Polychaeta</taxon>
        <taxon>Sedentaria</taxon>
        <taxon>Canalipalpata</taxon>
        <taxon>Sabellida</taxon>
        <taxon>Oweniida</taxon>
        <taxon>Oweniidae</taxon>
        <taxon>Owenia</taxon>
    </lineage>
</organism>
<keyword evidence="5" id="KW-0496">Mitochondrion</keyword>
<evidence type="ECO:0000256" key="7">
    <source>
        <dbReference type="ARBA" id="ARBA00035190"/>
    </source>
</evidence>
<dbReference type="CDD" id="cd04661">
    <property type="entry name" value="NUDIX_MRP_L46"/>
    <property type="match status" value="1"/>
</dbReference>
<dbReference type="PANTHER" id="PTHR13124:SF12">
    <property type="entry name" value="LARGE RIBOSOMAL SUBUNIT PROTEIN ML46"/>
    <property type="match status" value="1"/>
</dbReference>
<dbReference type="InterPro" id="IPR021757">
    <property type="entry name" value="Ribosomal_mL46_N"/>
</dbReference>
<dbReference type="InterPro" id="IPR015797">
    <property type="entry name" value="NUDIX_hydrolase-like_dom_sf"/>
</dbReference>
<evidence type="ECO:0000256" key="6">
    <source>
        <dbReference type="ARBA" id="ARBA00023274"/>
    </source>
</evidence>
<dbReference type="Proteomes" id="UP000749559">
    <property type="component" value="Unassembled WGS sequence"/>
</dbReference>
<dbReference type="SUPFAM" id="SSF55811">
    <property type="entry name" value="Nudix"/>
    <property type="match status" value="1"/>
</dbReference>
<name>A0A8J1T4Q8_OWEFU</name>
<reference evidence="9" key="1">
    <citation type="submission" date="2022-03" db="EMBL/GenBank/DDBJ databases">
        <authorList>
            <person name="Martin C."/>
        </authorList>
    </citation>
    <scope>NUCLEOTIDE SEQUENCE</scope>
</reference>
<keyword evidence="4" id="KW-0689">Ribosomal protein</keyword>
<dbReference type="GO" id="GO:0005743">
    <property type="term" value="C:mitochondrial inner membrane"/>
    <property type="evidence" value="ECO:0007669"/>
    <property type="project" value="UniProtKB-ARBA"/>
</dbReference>
<dbReference type="InterPro" id="IPR033650">
    <property type="entry name" value="Ribosomal_mL46_NUDIX"/>
</dbReference>
<evidence type="ECO:0000313" key="9">
    <source>
        <dbReference type="EMBL" id="CAH1784856.1"/>
    </source>
</evidence>
<dbReference type="InterPro" id="IPR040008">
    <property type="entry name" value="Ribosomal_mL46"/>
</dbReference>
<evidence type="ECO:0000256" key="4">
    <source>
        <dbReference type="ARBA" id="ARBA00022980"/>
    </source>
</evidence>
<evidence type="ECO:0000256" key="2">
    <source>
        <dbReference type="ARBA" id="ARBA00009070"/>
    </source>
</evidence>
<accession>A0A8J1T4Q8</accession>
<evidence type="ECO:0000256" key="3">
    <source>
        <dbReference type="ARBA" id="ARBA00022946"/>
    </source>
</evidence>
<dbReference type="AlphaFoldDB" id="A0A8J1T4Q8"/>
<dbReference type="GO" id="GO:0003735">
    <property type="term" value="F:structural constituent of ribosome"/>
    <property type="evidence" value="ECO:0007669"/>
    <property type="project" value="InterPro"/>
</dbReference>
<proteinExistence type="inferred from homology"/>
<dbReference type="FunFam" id="3.90.79.10:FF:000018">
    <property type="entry name" value="39S ribosomal protein L46, mitochondrial"/>
    <property type="match status" value="1"/>
</dbReference>
<evidence type="ECO:0000256" key="8">
    <source>
        <dbReference type="ARBA" id="ARBA00035534"/>
    </source>
</evidence>